<keyword evidence="3" id="KW-1185">Reference proteome</keyword>
<name>A0A8R1IN88_CAEJA</name>
<proteinExistence type="predicted"/>
<dbReference type="AlphaFoldDB" id="A0A8R1IN88"/>
<evidence type="ECO:0000313" key="3">
    <source>
        <dbReference type="Proteomes" id="UP000005237"/>
    </source>
</evidence>
<accession>A0A8R1IN88</accession>
<feature type="compositionally biased region" description="Acidic residues" evidence="1">
    <location>
        <begin position="22"/>
        <end position="40"/>
    </location>
</feature>
<feature type="region of interest" description="Disordered" evidence="1">
    <location>
        <begin position="164"/>
        <end position="204"/>
    </location>
</feature>
<dbReference type="Proteomes" id="UP000005237">
    <property type="component" value="Unassembled WGS sequence"/>
</dbReference>
<feature type="region of interest" description="Disordered" evidence="1">
    <location>
        <begin position="1"/>
        <end position="114"/>
    </location>
</feature>
<feature type="compositionally biased region" description="Acidic residues" evidence="1">
    <location>
        <begin position="186"/>
        <end position="204"/>
    </location>
</feature>
<reference evidence="3" key="1">
    <citation type="submission" date="2010-08" db="EMBL/GenBank/DDBJ databases">
        <authorList>
            <consortium name="Caenorhabditis japonica Sequencing Consortium"/>
            <person name="Wilson R.K."/>
        </authorList>
    </citation>
    <scope>NUCLEOTIDE SEQUENCE [LARGE SCALE GENOMIC DNA]</scope>
    <source>
        <strain evidence="3">DF5081</strain>
    </source>
</reference>
<reference evidence="2" key="2">
    <citation type="submission" date="2022-06" db="UniProtKB">
        <authorList>
            <consortium name="EnsemblMetazoa"/>
        </authorList>
    </citation>
    <scope>IDENTIFICATION</scope>
    <source>
        <strain evidence="2">DF5081</strain>
    </source>
</reference>
<evidence type="ECO:0000256" key="1">
    <source>
        <dbReference type="SAM" id="MobiDB-lite"/>
    </source>
</evidence>
<organism evidence="2 3">
    <name type="scientific">Caenorhabditis japonica</name>
    <dbReference type="NCBI Taxonomy" id="281687"/>
    <lineage>
        <taxon>Eukaryota</taxon>
        <taxon>Metazoa</taxon>
        <taxon>Ecdysozoa</taxon>
        <taxon>Nematoda</taxon>
        <taxon>Chromadorea</taxon>
        <taxon>Rhabditida</taxon>
        <taxon>Rhabditina</taxon>
        <taxon>Rhabditomorpha</taxon>
        <taxon>Rhabditoidea</taxon>
        <taxon>Rhabditidae</taxon>
        <taxon>Peloderinae</taxon>
        <taxon>Caenorhabditis</taxon>
    </lineage>
</organism>
<protein>
    <submittedName>
        <fullName evidence="2">Uncharacterized protein</fullName>
    </submittedName>
</protein>
<evidence type="ECO:0000313" key="2">
    <source>
        <dbReference type="EnsemblMetazoa" id="CJA38186.1"/>
    </source>
</evidence>
<dbReference type="EnsemblMetazoa" id="CJA38186.1">
    <property type="protein sequence ID" value="CJA38186.1"/>
    <property type="gene ID" value="WBGene00214033"/>
</dbReference>
<sequence length="204" mass="21565">MSKRSKKSASPAAKRPPKPSDEQPEEPAEETPGETPEQVEDATVQKGESLLDTLEGVVPPAMGHGLRAMSVGGDGSSMEVDEDDETHQADAAPPAIGHGSRAMSVGGDEIPIEKDDTKNLGRLIKNPIDNTDEDDILNPLIGNADLLDKGMDIPIIEFDELDLLGEAPAPAPQPGIAPEAQPEQMDIPEQEEAAVQDEDPQAAQ</sequence>